<sequence length="230" mass="25216">MLLNFLNVSLAVSGLLHAAGGTPSSKTSTSSLCPGSQESLDSVKLVFNDARIPDDVKIEFQPQALLNIAWPSPDYETGPTYTYPGRHLRDNLTYTTPMFSATSLPNDKHGPFIILMFTPDVPATEKPSIRDFIGSDFYVTHGTGGALVNQTTPVANWRRPLPPRISQGQRYIFLMYDQPPTFDGPTSLGNTTFRNFDIVDYAVRNGLGDPVAGTFVYIESNASCWRDGCT</sequence>
<reference evidence="2 3" key="1">
    <citation type="journal article" date="2018" name="Evol. Lett.">
        <title>Horizontal gene cluster transfer increased hallucinogenic mushroom diversity.</title>
        <authorList>
            <person name="Reynolds H.T."/>
            <person name="Vijayakumar V."/>
            <person name="Gluck-Thaler E."/>
            <person name="Korotkin H.B."/>
            <person name="Matheny P.B."/>
            <person name="Slot J.C."/>
        </authorList>
    </citation>
    <scope>NUCLEOTIDE SEQUENCE [LARGE SCALE GENOMIC DNA]</scope>
    <source>
        <strain evidence="2 3">2629</strain>
    </source>
</reference>
<dbReference type="Gene3D" id="3.90.280.10">
    <property type="entry name" value="PEBP-like"/>
    <property type="match status" value="1"/>
</dbReference>
<evidence type="ECO:0000313" key="3">
    <source>
        <dbReference type="Proteomes" id="UP000284842"/>
    </source>
</evidence>
<dbReference type="AlphaFoldDB" id="A0A409Y846"/>
<organism evidence="2 3">
    <name type="scientific">Panaeolus cyanescens</name>
    <dbReference type="NCBI Taxonomy" id="181874"/>
    <lineage>
        <taxon>Eukaryota</taxon>
        <taxon>Fungi</taxon>
        <taxon>Dikarya</taxon>
        <taxon>Basidiomycota</taxon>
        <taxon>Agaricomycotina</taxon>
        <taxon>Agaricomycetes</taxon>
        <taxon>Agaricomycetidae</taxon>
        <taxon>Agaricales</taxon>
        <taxon>Agaricineae</taxon>
        <taxon>Galeropsidaceae</taxon>
        <taxon>Panaeolus</taxon>
    </lineage>
</organism>
<feature type="chain" id="PRO_5019397222" evidence="1">
    <location>
        <begin position="22"/>
        <end position="230"/>
    </location>
</feature>
<dbReference type="Proteomes" id="UP000284842">
    <property type="component" value="Unassembled WGS sequence"/>
</dbReference>
<protein>
    <submittedName>
        <fullName evidence="2">Uncharacterized protein</fullName>
    </submittedName>
</protein>
<evidence type="ECO:0000313" key="2">
    <source>
        <dbReference type="EMBL" id="PPQ99236.1"/>
    </source>
</evidence>
<dbReference type="InParanoid" id="A0A409Y846"/>
<dbReference type="EMBL" id="NHTK01001366">
    <property type="protein sequence ID" value="PPQ99236.1"/>
    <property type="molecule type" value="Genomic_DNA"/>
</dbReference>
<accession>A0A409Y846</accession>
<dbReference type="STRING" id="181874.A0A409Y846"/>
<keyword evidence="3" id="KW-1185">Reference proteome</keyword>
<evidence type="ECO:0000256" key="1">
    <source>
        <dbReference type="SAM" id="SignalP"/>
    </source>
</evidence>
<dbReference type="InterPro" id="IPR036610">
    <property type="entry name" value="PEBP-like_sf"/>
</dbReference>
<dbReference type="OrthoDB" id="2506647at2759"/>
<gene>
    <name evidence="2" type="ORF">CVT24_009255</name>
</gene>
<dbReference type="SUPFAM" id="SSF49777">
    <property type="entry name" value="PEBP-like"/>
    <property type="match status" value="1"/>
</dbReference>
<comment type="caution">
    <text evidence="2">The sequence shown here is derived from an EMBL/GenBank/DDBJ whole genome shotgun (WGS) entry which is preliminary data.</text>
</comment>
<name>A0A409Y846_9AGAR</name>
<proteinExistence type="predicted"/>
<keyword evidence="1" id="KW-0732">Signal</keyword>
<feature type="signal peptide" evidence="1">
    <location>
        <begin position="1"/>
        <end position="21"/>
    </location>
</feature>